<accession>A0AB34FUH2</accession>
<keyword evidence="2" id="KW-1185">Reference proteome</keyword>
<gene>
    <name evidence="1" type="ORF">O9K51_04171</name>
</gene>
<dbReference type="Proteomes" id="UP001163105">
    <property type="component" value="Unassembled WGS sequence"/>
</dbReference>
<dbReference type="AlphaFoldDB" id="A0AB34FUH2"/>
<organism evidence="1 2">
    <name type="scientific">Purpureocillium lavendulum</name>
    <dbReference type="NCBI Taxonomy" id="1247861"/>
    <lineage>
        <taxon>Eukaryota</taxon>
        <taxon>Fungi</taxon>
        <taxon>Dikarya</taxon>
        <taxon>Ascomycota</taxon>
        <taxon>Pezizomycotina</taxon>
        <taxon>Sordariomycetes</taxon>
        <taxon>Hypocreomycetidae</taxon>
        <taxon>Hypocreales</taxon>
        <taxon>Ophiocordycipitaceae</taxon>
        <taxon>Purpureocillium</taxon>
    </lineage>
</organism>
<dbReference type="GO" id="GO:0016874">
    <property type="term" value="F:ligase activity"/>
    <property type="evidence" value="ECO:0007669"/>
    <property type="project" value="UniProtKB-KW"/>
</dbReference>
<evidence type="ECO:0000313" key="2">
    <source>
        <dbReference type="Proteomes" id="UP001163105"/>
    </source>
</evidence>
<proteinExistence type="predicted"/>
<protein>
    <submittedName>
        <fullName evidence="1">Lysine--tRNA ligase</fullName>
    </submittedName>
</protein>
<dbReference type="EMBL" id="JAQHRD010000003">
    <property type="protein sequence ID" value="KAJ6442992.1"/>
    <property type="molecule type" value="Genomic_DNA"/>
</dbReference>
<name>A0AB34FUH2_9HYPO</name>
<evidence type="ECO:0000313" key="1">
    <source>
        <dbReference type="EMBL" id="KAJ6442992.1"/>
    </source>
</evidence>
<comment type="caution">
    <text evidence="1">The sequence shown here is derived from an EMBL/GenBank/DDBJ whole genome shotgun (WGS) entry which is preliminary data.</text>
</comment>
<sequence>MGMHLLDLPVDILSEILTPLLVSSSPIKLCVCGAAPPRDVDPLPVMLAHPALHAIASPLFYEGNEFELDTRGEHGPHVRRCLEDAAAAAAKKEPLLLTQDDDDGLGFDTSGKKGAPTRTSALMERSALRRIKRLDVYVDTLRQWIEVLLVPVLSDMVLAGNLAALTLVVRTASGKKVTTPQDVYSRSPLASLVRLLADPYLRERRLWVSEAHGLGPPDGTQGWTRYFGDHEYTAVDWRAAVRLVDPDGRERVVGLGGDVTNARGRGYAADEYEGP</sequence>
<reference evidence="1" key="1">
    <citation type="submission" date="2023-01" db="EMBL/GenBank/DDBJ databases">
        <title>The growth and conidiation of Purpureocillium lavendulum are regulated by nitrogen source and histone H3K14 acetylation.</title>
        <authorList>
            <person name="Tang P."/>
            <person name="Han J."/>
            <person name="Zhang C."/>
            <person name="Tang P."/>
            <person name="Qi F."/>
            <person name="Zhang K."/>
            <person name="Liang L."/>
        </authorList>
    </citation>
    <scope>NUCLEOTIDE SEQUENCE</scope>
    <source>
        <strain evidence="1">YMF1.00683</strain>
    </source>
</reference>
<keyword evidence="1" id="KW-0436">Ligase</keyword>